<dbReference type="OrthoDB" id="2012566at2759"/>
<dbReference type="SUPFAM" id="SSF56784">
    <property type="entry name" value="HAD-like"/>
    <property type="match status" value="1"/>
</dbReference>
<sequence length="229" mass="26360">MTIKFIAIDLGGVLFSEGKAFARKGWSLEGYDVDLLHSLMVSPPSMDLRKGIINDHQFWNEFLPTKIPPHYDVNKIKSIYYDGYLLDQDIANFIEKCKQQGIQAVAFSGNIPSRVEYLDNKYSFRKLFDKECYSYDHQATKPDVYFVEALIKVCYPKETESIKLSHGKPLEGDNLKTFSELGPSILYLDDNPKDSKPALNYNIQVFNYQRGKFDELSKFITEKGINIKL</sequence>
<reference evidence="1 2" key="1">
    <citation type="submission" date="2015-12" db="EMBL/GenBank/DDBJ databases">
        <title>Dictyostelia acquired genes for synthesis and detection of signals that induce cell-type specialization by lateral gene transfer from prokaryotes.</title>
        <authorList>
            <person name="Gloeckner G."/>
            <person name="Schaap P."/>
        </authorList>
    </citation>
    <scope>NUCLEOTIDE SEQUENCE [LARGE SCALE GENOMIC DNA]</scope>
    <source>
        <strain evidence="1 2">TK</strain>
    </source>
</reference>
<dbReference type="Gene3D" id="3.40.50.1000">
    <property type="entry name" value="HAD superfamily/HAD-like"/>
    <property type="match status" value="1"/>
</dbReference>
<gene>
    <name evidence="1" type="ORF">DLAC_11725</name>
</gene>
<evidence type="ECO:0000313" key="1">
    <source>
        <dbReference type="EMBL" id="KYQ89943.1"/>
    </source>
</evidence>
<dbReference type="FunCoup" id="A0A151Z7K0">
    <property type="interactions" value="738"/>
</dbReference>
<protein>
    <submittedName>
        <fullName evidence="1">Uncharacterized protein</fullName>
    </submittedName>
</protein>
<dbReference type="InterPro" id="IPR036412">
    <property type="entry name" value="HAD-like_sf"/>
</dbReference>
<evidence type="ECO:0000313" key="2">
    <source>
        <dbReference type="Proteomes" id="UP000076078"/>
    </source>
</evidence>
<accession>A0A151Z7K0</accession>
<organism evidence="1 2">
    <name type="scientific">Tieghemostelium lacteum</name>
    <name type="common">Slime mold</name>
    <name type="synonym">Dictyostelium lacteum</name>
    <dbReference type="NCBI Taxonomy" id="361077"/>
    <lineage>
        <taxon>Eukaryota</taxon>
        <taxon>Amoebozoa</taxon>
        <taxon>Evosea</taxon>
        <taxon>Eumycetozoa</taxon>
        <taxon>Dictyostelia</taxon>
        <taxon>Dictyosteliales</taxon>
        <taxon>Raperosteliaceae</taxon>
        <taxon>Tieghemostelium</taxon>
    </lineage>
</organism>
<keyword evidence="2" id="KW-1185">Reference proteome</keyword>
<dbReference type="PANTHER" id="PTHR43611">
    <property type="entry name" value="ALPHA-D-GLUCOSE 1-PHOSPHATE PHOSPHATASE"/>
    <property type="match status" value="1"/>
</dbReference>
<proteinExistence type="predicted"/>
<dbReference type="PANTHER" id="PTHR43611:SF3">
    <property type="entry name" value="FLAVIN MONONUCLEOTIDE HYDROLASE 1, CHLOROPLATIC"/>
    <property type="match status" value="1"/>
</dbReference>
<comment type="caution">
    <text evidence="1">The sequence shown here is derived from an EMBL/GenBank/DDBJ whole genome shotgun (WGS) entry which is preliminary data.</text>
</comment>
<dbReference type="InParanoid" id="A0A151Z7K0"/>
<dbReference type="AlphaFoldDB" id="A0A151Z7K0"/>
<dbReference type="EMBL" id="LODT01000037">
    <property type="protein sequence ID" value="KYQ89943.1"/>
    <property type="molecule type" value="Genomic_DNA"/>
</dbReference>
<dbReference type="OMA" id="YERGHIN"/>
<name>A0A151Z7K0_TIELA</name>
<dbReference type="InterPro" id="IPR023214">
    <property type="entry name" value="HAD_sf"/>
</dbReference>
<dbReference type="Proteomes" id="UP000076078">
    <property type="component" value="Unassembled WGS sequence"/>
</dbReference>